<accession>A0A8J3CHL0</accession>
<proteinExistence type="predicted"/>
<evidence type="ECO:0000259" key="1">
    <source>
        <dbReference type="Pfam" id="PF00733"/>
    </source>
</evidence>
<reference evidence="2" key="2">
    <citation type="submission" date="2020-09" db="EMBL/GenBank/DDBJ databases">
        <authorList>
            <person name="Sun Q."/>
            <person name="Zhou Y."/>
        </authorList>
    </citation>
    <scope>NUCLEOTIDE SEQUENCE</scope>
    <source>
        <strain evidence="2">CGMCC 4.5737</strain>
    </source>
</reference>
<dbReference type="AlphaFoldDB" id="A0A8J3CHL0"/>
<name>A0A8J3CHL0_9PSEU</name>
<reference evidence="2" key="1">
    <citation type="journal article" date="2014" name="Int. J. Syst. Evol. Microbiol.">
        <title>Complete genome sequence of Corynebacterium casei LMG S-19264T (=DSM 44701T), isolated from a smear-ripened cheese.</title>
        <authorList>
            <consortium name="US DOE Joint Genome Institute (JGI-PGF)"/>
            <person name="Walter F."/>
            <person name="Albersmeier A."/>
            <person name="Kalinowski J."/>
            <person name="Ruckert C."/>
        </authorList>
    </citation>
    <scope>NUCLEOTIDE SEQUENCE</scope>
    <source>
        <strain evidence="2">CGMCC 4.5737</strain>
    </source>
</reference>
<dbReference type="InterPro" id="IPR014729">
    <property type="entry name" value="Rossmann-like_a/b/a_fold"/>
</dbReference>
<organism evidence="2 3">
    <name type="scientific">Longimycelium tulufanense</name>
    <dbReference type="NCBI Taxonomy" id="907463"/>
    <lineage>
        <taxon>Bacteria</taxon>
        <taxon>Bacillati</taxon>
        <taxon>Actinomycetota</taxon>
        <taxon>Actinomycetes</taxon>
        <taxon>Pseudonocardiales</taxon>
        <taxon>Pseudonocardiaceae</taxon>
        <taxon>Longimycelium</taxon>
    </lineage>
</organism>
<dbReference type="GO" id="GO:0004066">
    <property type="term" value="F:asparagine synthase (glutamine-hydrolyzing) activity"/>
    <property type="evidence" value="ECO:0007669"/>
    <property type="project" value="InterPro"/>
</dbReference>
<dbReference type="Pfam" id="PF00733">
    <property type="entry name" value="Asn_synthase"/>
    <property type="match status" value="1"/>
</dbReference>
<sequence>MFSFRLSLDELEFRGKLECWVPHRSRWVFKNSWITPLANPALDFAVVADSTRVCAIARERVLDRAPLDPRFLIFTHPAVLDALLAELETWPGDYTVIEMQDQSARVRAGRFGTAPLYLAPAGKILEGSWNLPDLRHLLSADRLRDRVTVRALTRQHRYSTDTLFRDVYRLTERATASATPERFSIEYPKPAAHVMQPRKLRQGVDPIKEFDHLLTEKVSRYRCEPTEIGVELSGGVDSANVALSVARLFPQQVRSYGLIMPGDVGEQQRSRRDRFVQTIGTLDTTVTASHHPPFSPAGVRARGIPHDPAGAYYREAFDVLREAASAHHVRLLFTGHGGDELMALSPDVPAALAATQADVPWLTQQAKEALEEVDVNLAPVPPVPLPALMAFIVRNPPYLQAGIWPVAPLADPTTSRFAEQLPVVWRRNKALLRERLRRAGSTESDVAPSRPEHFHDLLQLGLRRCGLPLLRTMLDDSVLVDCGYVDPDALTSAFRQAQGAKEVPSLLCDTLVLETGLRSLLEGHQ</sequence>
<dbReference type="Gene3D" id="3.40.50.620">
    <property type="entry name" value="HUPs"/>
    <property type="match status" value="1"/>
</dbReference>
<evidence type="ECO:0000313" key="2">
    <source>
        <dbReference type="EMBL" id="GGM67747.1"/>
    </source>
</evidence>
<dbReference type="InterPro" id="IPR001962">
    <property type="entry name" value="Asn_synthase"/>
</dbReference>
<dbReference type="GO" id="GO:0006529">
    <property type="term" value="P:asparagine biosynthetic process"/>
    <property type="evidence" value="ECO:0007669"/>
    <property type="project" value="InterPro"/>
</dbReference>
<keyword evidence="3" id="KW-1185">Reference proteome</keyword>
<feature type="domain" description="Asparagine synthetase" evidence="1">
    <location>
        <begin position="210"/>
        <end position="363"/>
    </location>
</feature>
<dbReference type="EMBL" id="BMMK01000022">
    <property type="protein sequence ID" value="GGM67747.1"/>
    <property type="molecule type" value="Genomic_DNA"/>
</dbReference>
<evidence type="ECO:0000313" key="3">
    <source>
        <dbReference type="Proteomes" id="UP000637578"/>
    </source>
</evidence>
<dbReference type="SUPFAM" id="SSF52402">
    <property type="entry name" value="Adenine nucleotide alpha hydrolases-like"/>
    <property type="match status" value="1"/>
</dbReference>
<protein>
    <recommendedName>
        <fullName evidence="1">Asparagine synthetase domain-containing protein</fullName>
    </recommendedName>
</protein>
<dbReference type="Proteomes" id="UP000637578">
    <property type="component" value="Unassembled WGS sequence"/>
</dbReference>
<gene>
    <name evidence="2" type="ORF">GCM10012275_42930</name>
</gene>
<comment type="caution">
    <text evidence="2">The sequence shown here is derived from an EMBL/GenBank/DDBJ whole genome shotgun (WGS) entry which is preliminary data.</text>
</comment>